<proteinExistence type="predicted"/>
<evidence type="ECO:0000313" key="1">
    <source>
        <dbReference type="EMBL" id="KAI6086852.1"/>
    </source>
</evidence>
<gene>
    <name evidence="1" type="ORF">F4821DRAFT_122932</name>
</gene>
<dbReference type="EMBL" id="MU394312">
    <property type="protein sequence ID" value="KAI6086852.1"/>
    <property type="molecule type" value="Genomic_DNA"/>
</dbReference>
<protein>
    <submittedName>
        <fullName evidence="1">Uncharacterized protein</fullName>
    </submittedName>
</protein>
<evidence type="ECO:0000313" key="2">
    <source>
        <dbReference type="Proteomes" id="UP001497680"/>
    </source>
</evidence>
<dbReference type="Proteomes" id="UP001497680">
    <property type="component" value="Unassembled WGS sequence"/>
</dbReference>
<organism evidence="1 2">
    <name type="scientific">Hypoxylon rubiginosum</name>
    <dbReference type="NCBI Taxonomy" id="110542"/>
    <lineage>
        <taxon>Eukaryota</taxon>
        <taxon>Fungi</taxon>
        <taxon>Dikarya</taxon>
        <taxon>Ascomycota</taxon>
        <taxon>Pezizomycotina</taxon>
        <taxon>Sordariomycetes</taxon>
        <taxon>Xylariomycetidae</taxon>
        <taxon>Xylariales</taxon>
        <taxon>Hypoxylaceae</taxon>
        <taxon>Hypoxylon</taxon>
    </lineage>
</organism>
<keyword evidence="2" id="KW-1185">Reference proteome</keyword>
<name>A0ACC0D259_9PEZI</name>
<accession>A0ACC0D259</accession>
<comment type="caution">
    <text evidence="1">The sequence shown here is derived from an EMBL/GenBank/DDBJ whole genome shotgun (WGS) entry which is preliminary data.</text>
</comment>
<reference evidence="1 2" key="1">
    <citation type="journal article" date="2022" name="New Phytol.">
        <title>Ecological generalism drives hyperdiversity of secondary metabolite gene clusters in xylarialean endophytes.</title>
        <authorList>
            <person name="Franco M.E.E."/>
            <person name="Wisecaver J.H."/>
            <person name="Arnold A.E."/>
            <person name="Ju Y.M."/>
            <person name="Slot J.C."/>
            <person name="Ahrendt S."/>
            <person name="Moore L.P."/>
            <person name="Eastman K.E."/>
            <person name="Scott K."/>
            <person name="Konkel Z."/>
            <person name="Mondo S.J."/>
            <person name="Kuo A."/>
            <person name="Hayes R.D."/>
            <person name="Haridas S."/>
            <person name="Andreopoulos B."/>
            <person name="Riley R."/>
            <person name="LaButti K."/>
            <person name="Pangilinan J."/>
            <person name="Lipzen A."/>
            <person name="Amirebrahimi M."/>
            <person name="Yan J."/>
            <person name="Adam C."/>
            <person name="Keymanesh K."/>
            <person name="Ng V."/>
            <person name="Louie K."/>
            <person name="Northen T."/>
            <person name="Drula E."/>
            <person name="Henrissat B."/>
            <person name="Hsieh H.M."/>
            <person name="Youens-Clark K."/>
            <person name="Lutzoni F."/>
            <person name="Miadlikowska J."/>
            <person name="Eastwood D.C."/>
            <person name="Hamelin R.C."/>
            <person name="Grigoriev I.V."/>
            <person name="U'Ren J.M."/>
        </authorList>
    </citation>
    <scope>NUCLEOTIDE SEQUENCE [LARGE SCALE GENOMIC DNA]</scope>
    <source>
        <strain evidence="1 2">ER1909</strain>
    </source>
</reference>
<sequence length="133" mass="15114">MRRKEEKEKKKKGEEKRKRAHDRHNLGAAAVMTFMASSITSVFSSLLGSVRLLGFGEGPADLNGKARKGQELRDSLIGKRGTAPPLFFFWFRRGLYGVLREIHSISDSFFSFVRFVACFFAFVLLLVWLPLLS</sequence>